<organism evidence="2 3">
    <name type="scientific">Citrus x changshan-huyou</name>
    <dbReference type="NCBI Taxonomy" id="2935761"/>
    <lineage>
        <taxon>Eukaryota</taxon>
        <taxon>Viridiplantae</taxon>
        <taxon>Streptophyta</taxon>
        <taxon>Embryophyta</taxon>
        <taxon>Tracheophyta</taxon>
        <taxon>Spermatophyta</taxon>
        <taxon>Magnoliopsida</taxon>
        <taxon>eudicotyledons</taxon>
        <taxon>Gunneridae</taxon>
        <taxon>Pentapetalae</taxon>
        <taxon>rosids</taxon>
        <taxon>malvids</taxon>
        <taxon>Sapindales</taxon>
        <taxon>Rutaceae</taxon>
        <taxon>Aurantioideae</taxon>
        <taxon>Citrus</taxon>
    </lineage>
</organism>
<evidence type="ECO:0000313" key="2">
    <source>
        <dbReference type="EMBL" id="KAK9180734.1"/>
    </source>
</evidence>
<feature type="region of interest" description="Disordered" evidence="1">
    <location>
        <begin position="82"/>
        <end position="116"/>
    </location>
</feature>
<proteinExistence type="predicted"/>
<name>A0AAP0LMV0_9ROSI</name>
<feature type="compositionally biased region" description="Basic residues" evidence="1">
    <location>
        <begin position="100"/>
        <end position="111"/>
    </location>
</feature>
<dbReference type="Proteomes" id="UP001428341">
    <property type="component" value="Unassembled WGS sequence"/>
</dbReference>
<feature type="compositionally biased region" description="Basic and acidic residues" evidence="1">
    <location>
        <begin position="82"/>
        <end position="99"/>
    </location>
</feature>
<gene>
    <name evidence="2" type="ORF">WN944_023869</name>
</gene>
<keyword evidence="3" id="KW-1185">Reference proteome</keyword>
<comment type="caution">
    <text evidence="2">The sequence shown here is derived from an EMBL/GenBank/DDBJ whole genome shotgun (WGS) entry which is preliminary data.</text>
</comment>
<dbReference type="AlphaFoldDB" id="A0AAP0LMV0"/>
<reference evidence="2 3" key="1">
    <citation type="submission" date="2024-05" db="EMBL/GenBank/DDBJ databases">
        <title>Haplotype-resolved chromosome-level genome assembly of Huyou (Citrus changshanensis).</title>
        <authorList>
            <person name="Miao C."/>
            <person name="Chen W."/>
            <person name="Wu Y."/>
            <person name="Wang L."/>
            <person name="Zhao S."/>
            <person name="Grierson D."/>
            <person name="Xu C."/>
            <person name="Chen K."/>
        </authorList>
    </citation>
    <scope>NUCLEOTIDE SEQUENCE [LARGE SCALE GENOMIC DNA]</scope>
    <source>
        <strain evidence="2">01-14</strain>
        <tissue evidence="2">Leaf</tissue>
    </source>
</reference>
<dbReference type="EMBL" id="JBCGBO010000024">
    <property type="protein sequence ID" value="KAK9180734.1"/>
    <property type="molecule type" value="Genomic_DNA"/>
</dbReference>
<accession>A0AAP0LMV0</accession>
<evidence type="ECO:0000256" key="1">
    <source>
        <dbReference type="SAM" id="MobiDB-lite"/>
    </source>
</evidence>
<protein>
    <submittedName>
        <fullName evidence="2">Uncharacterized protein</fullName>
    </submittedName>
</protein>
<sequence length="262" mass="28740">MRSIQNLESCRDDKKRALSCVALKKEGNKITSLRVLPPAPAAAWPALEGKISKARKDRGIPHIQGSLPQAPHPIRLVGGAGDERLLQSRKQPETREGRLWKRSPQRKRRNGERKGTRAVLLGAKAAGSGVGYGTKGPRTSRRFFFWAAVHPPMLQTVKSELNLVALRFAPRGQEAHQQRALRDSTAGGVLILCDNTTERVALLGGQLCDNTPEKAALSCNMLWSQCPYEVVMSFTRSKPGPRAVRKIGRNLSGTTHPTLPPI</sequence>
<evidence type="ECO:0000313" key="3">
    <source>
        <dbReference type="Proteomes" id="UP001428341"/>
    </source>
</evidence>